<dbReference type="InterPro" id="IPR011463">
    <property type="entry name" value="DUF1569"/>
</dbReference>
<dbReference type="PROSITE" id="PS51318">
    <property type="entry name" value="TAT"/>
    <property type="match status" value="1"/>
</dbReference>
<gene>
    <name evidence="1" type="ORF">SAMN02745887_01247</name>
</gene>
<dbReference type="RefSeq" id="WP_072427778.1">
    <property type="nucleotide sequence ID" value="NZ_FPKR01000004.1"/>
</dbReference>
<dbReference type="AlphaFoldDB" id="A0A1K2HC72"/>
<dbReference type="Pfam" id="PF07606">
    <property type="entry name" value="DUF1569"/>
    <property type="match status" value="1"/>
</dbReference>
<accession>A0A1K2HC72</accession>
<dbReference type="EMBL" id="FPKR01000004">
    <property type="protein sequence ID" value="SFZ74424.1"/>
    <property type="molecule type" value="Genomic_DNA"/>
</dbReference>
<proteinExistence type="predicted"/>
<dbReference type="STRING" id="1121279.SAMN02745887_01247"/>
<protein>
    <submittedName>
        <fullName evidence="1">Uncharacterized protein</fullName>
    </submittedName>
</protein>
<dbReference type="Proteomes" id="UP000186513">
    <property type="component" value="Unassembled WGS sequence"/>
</dbReference>
<name>A0A1K2HC72_9NEIS</name>
<evidence type="ECO:0000313" key="1">
    <source>
        <dbReference type="EMBL" id="SFZ74424.1"/>
    </source>
</evidence>
<keyword evidence="2" id="KW-1185">Reference proteome</keyword>
<organism evidence="1 2">
    <name type="scientific">Chitinimonas taiwanensis DSM 18899</name>
    <dbReference type="NCBI Taxonomy" id="1121279"/>
    <lineage>
        <taxon>Bacteria</taxon>
        <taxon>Pseudomonadati</taxon>
        <taxon>Pseudomonadota</taxon>
        <taxon>Betaproteobacteria</taxon>
        <taxon>Neisseriales</taxon>
        <taxon>Chitinibacteraceae</taxon>
        <taxon>Chitinimonas</taxon>
    </lineage>
</organism>
<evidence type="ECO:0000313" key="2">
    <source>
        <dbReference type="Proteomes" id="UP000186513"/>
    </source>
</evidence>
<sequence length="181" mass="19405">MRGPNPSRRRLLKQGVLLGVAAAGGPALAGELRLADLPAARAAIRQLQARSTLQSSAGMSPYRTLVHCAQSIEYSLSGYPQLKPRWFRASLGRSAAQYFLWRGAMQHDLDAPLPGAPAIAPDGALSEAFARLHRALDAFEQAAAHGRPLAEHFAYGPLPADQYARLHAYHLAEHLGSLGLA</sequence>
<reference evidence="1 2" key="1">
    <citation type="submission" date="2016-11" db="EMBL/GenBank/DDBJ databases">
        <authorList>
            <person name="Jaros S."/>
            <person name="Januszkiewicz K."/>
            <person name="Wedrychowicz H."/>
        </authorList>
    </citation>
    <scope>NUCLEOTIDE SEQUENCE [LARGE SCALE GENOMIC DNA]</scope>
    <source>
        <strain evidence="1 2">DSM 18899</strain>
    </source>
</reference>
<dbReference type="OrthoDB" id="336237at2"/>
<dbReference type="InterPro" id="IPR006311">
    <property type="entry name" value="TAT_signal"/>
</dbReference>